<reference evidence="4" key="1">
    <citation type="journal article" date="2019" name="Int. J. Syst. Evol. Microbiol.">
        <title>The Global Catalogue of Microorganisms (GCM) 10K type strain sequencing project: providing services to taxonomists for standard genome sequencing and annotation.</title>
        <authorList>
            <consortium name="The Broad Institute Genomics Platform"/>
            <consortium name="The Broad Institute Genome Sequencing Center for Infectious Disease"/>
            <person name="Wu L."/>
            <person name="Ma J."/>
        </authorList>
    </citation>
    <scope>NUCLEOTIDE SEQUENCE [LARGE SCALE GENOMIC DNA]</scope>
    <source>
        <strain evidence="4">KCTC 62192</strain>
    </source>
</reference>
<organism evidence="3 4">
    <name type="scientific">Acidimangrovimonas pyrenivorans</name>
    <dbReference type="NCBI Taxonomy" id="2030798"/>
    <lineage>
        <taxon>Bacteria</taxon>
        <taxon>Pseudomonadati</taxon>
        <taxon>Pseudomonadota</taxon>
        <taxon>Alphaproteobacteria</taxon>
        <taxon>Rhodobacterales</taxon>
        <taxon>Paracoccaceae</taxon>
        <taxon>Acidimangrovimonas</taxon>
    </lineage>
</organism>
<evidence type="ECO:0000313" key="4">
    <source>
        <dbReference type="Proteomes" id="UP001595443"/>
    </source>
</evidence>
<evidence type="ECO:0000259" key="2">
    <source>
        <dbReference type="Pfam" id="PF08450"/>
    </source>
</evidence>
<proteinExistence type="inferred from homology"/>
<dbReference type="EMBL" id="JBHRSK010000014">
    <property type="protein sequence ID" value="MFC2969598.1"/>
    <property type="molecule type" value="Genomic_DNA"/>
</dbReference>
<dbReference type="InterPro" id="IPR005511">
    <property type="entry name" value="SMP-30"/>
</dbReference>
<dbReference type="InterPro" id="IPR011042">
    <property type="entry name" value="6-blade_b-propeller_TolB-like"/>
</dbReference>
<feature type="domain" description="SMP-30/Gluconolactonase/LRE-like region" evidence="2">
    <location>
        <begin position="17"/>
        <end position="256"/>
    </location>
</feature>
<evidence type="ECO:0000313" key="3">
    <source>
        <dbReference type="EMBL" id="MFC2969598.1"/>
    </source>
</evidence>
<comment type="caution">
    <text evidence="3">The sequence shown here is derived from an EMBL/GenBank/DDBJ whole genome shotgun (WGS) entry which is preliminary data.</text>
</comment>
<dbReference type="PANTHER" id="PTHR10907:SF47">
    <property type="entry name" value="REGUCALCIN"/>
    <property type="match status" value="1"/>
</dbReference>
<name>A0ABV7AKG5_9RHOB</name>
<comment type="similarity">
    <text evidence="1">Belongs to the SMP-30/CGR1 family.</text>
</comment>
<sequence>MTDTMQAEVFDRTECALGEGPLWHPERGQVFWFDILGKRLCTRDGDATRHWQFDDHVSAAGWIDRDSLLIASERALLRFDIGTGAQEHVCDLEADNPVTRSNDGRADPHGGFWIGTMGKRTEPGAGAIWRWYRGELRRLFAPITVSNAICFAPDGRHACFADSPKRQVLRVALDGDGWPVGEPEVLVDLTGHKRVPDGAVMDADGVLWLAEWRGSRVAAYGPDGRLLREVTVPAPQVTCPAFGGPDLTTLYITTARDGLEPGKLAQYPQSGMTFTAEVGVKGQVEHRVVL</sequence>
<keyword evidence="4" id="KW-1185">Reference proteome</keyword>
<dbReference type="RefSeq" id="WP_377834335.1">
    <property type="nucleotide sequence ID" value="NZ_JBHRSK010000014.1"/>
</dbReference>
<protein>
    <submittedName>
        <fullName evidence="3">SMP-30/gluconolactonase/LRE family protein</fullName>
    </submittedName>
</protein>
<dbReference type="InterPro" id="IPR013658">
    <property type="entry name" value="SGL"/>
</dbReference>
<dbReference type="SUPFAM" id="SSF63829">
    <property type="entry name" value="Calcium-dependent phosphotriesterase"/>
    <property type="match status" value="1"/>
</dbReference>
<gene>
    <name evidence="3" type="ORF">ACFOES_15970</name>
</gene>
<dbReference type="Gene3D" id="2.120.10.30">
    <property type="entry name" value="TolB, C-terminal domain"/>
    <property type="match status" value="1"/>
</dbReference>
<dbReference type="PANTHER" id="PTHR10907">
    <property type="entry name" value="REGUCALCIN"/>
    <property type="match status" value="1"/>
</dbReference>
<dbReference type="Pfam" id="PF08450">
    <property type="entry name" value="SGL"/>
    <property type="match status" value="1"/>
</dbReference>
<accession>A0ABV7AKG5</accession>
<dbReference type="Proteomes" id="UP001595443">
    <property type="component" value="Unassembled WGS sequence"/>
</dbReference>
<dbReference type="PRINTS" id="PR01790">
    <property type="entry name" value="SMP30FAMILY"/>
</dbReference>
<evidence type="ECO:0000256" key="1">
    <source>
        <dbReference type="ARBA" id="ARBA00008853"/>
    </source>
</evidence>